<dbReference type="SMART" id="SM00382">
    <property type="entry name" value="AAA"/>
    <property type="match status" value="1"/>
</dbReference>
<name>A0A1H7RCC4_9RHOB</name>
<dbReference type="GO" id="GO:0016887">
    <property type="term" value="F:ATP hydrolysis activity"/>
    <property type="evidence" value="ECO:0007669"/>
    <property type="project" value="InterPro"/>
</dbReference>
<dbReference type="Pfam" id="PF00005">
    <property type="entry name" value="ABC_tran"/>
    <property type="match status" value="1"/>
</dbReference>
<keyword evidence="2" id="KW-0813">Transport</keyword>
<reference evidence="7 8" key="1">
    <citation type="submission" date="2016-10" db="EMBL/GenBank/DDBJ databases">
        <authorList>
            <person name="de Groot N.N."/>
        </authorList>
    </citation>
    <scope>NUCLEOTIDE SEQUENCE [LARGE SCALE GENOMIC DNA]</scope>
    <source>
        <strain evidence="7 8">DSM 14858</strain>
    </source>
</reference>
<dbReference type="PANTHER" id="PTHR43820">
    <property type="entry name" value="HIGH-AFFINITY BRANCHED-CHAIN AMINO ACID TRANSPORT ATP-BINDING PROTEIN LIVF"/>
    <property type="match status" value="1"/>
</dbReference>
<dbReference type="PROSITE" id="PS00211">
    <property type="entry name" value="ABC_TRANSPORTER_1"/>
    <property type="match status" value="1"/>
</dbReference>
<dbReference type="InterPro" id="IPR017871">
    <property type="entry name" value="ABC_transporter-like_CS"/>
</dbReference>
<dbReference type="CDD" id="cd03224">
    <property type="entry name" value="ABC_TM1139_LivF_branched"/>
    <property type="match status" value="1"/>
</dbReference>
<evidence type="ECO:0000256" key="5">
    <source>
        <dbReference type="ARBA" id="ARBA00022970"/>
    </source>
</evidence>
<evidence type="ECO:0000313" key="7">
    <source>
        <dbReference type="EMBL" id="SEL57087.1"/>
    </source>
</evidence>
<dbReference type="RefSeq" id="WP_092764175.1">
    <property type="nucleotide sequence ID" value="NZ_FNZQ01000006.1"/>
</dbReference>
<evidence type="ECO:0000256" key="4">
    <source>
        <dbReference type="ARBA" id="ARBA00022840"/>
    </source>
</evidence>
<dbReference type="AlphaFoldDB" id="A0A1H7RCC4"/>
<accession>A0A1H7RCC4</accession>
<organism evidence="7 8">
    <name type="scientific">Jannaschia helgolandensis</name>
    <dbReference type="NCBI Taxonomy" id="188906"/>
    <lineage>
        <taxon>Bacteria</taxon>
        <taxon>Pseudomonadati</taxon>
        <taxon>Pseudomonadota</taxon>
        <taxon>Alphaproteobacteria</taxon>
        <taxon>Rhodobacterales</taxon>
        <taxon>Roseobacteraceae</taxon>
        <taxon>Jannaschia</taxon>
    </lineage>
</organism>
<keyword evidence="4 7" id="KW-0067">ATP-binding</keyword>
<feature type="domain" description="ABC transporter" evidence="6">
    <location>
        <begin position="21"/>
        <end position="251"/>
    </location>
</feature>
<dbReference type="GO" id="GO:0015807">
    <property type="term" value="P:L-amino acid transport"/>
    <property type="evidence" value="ECO:0007669"/>
    <property type="project" value="TreeGrafter"/>
</dbReference>
<sequence>MNVKPDFTRDANQAATAPAYFSVHDIHAYYGESYIVQGVSFNVHEGEILALLGRNGAGKTSTLRTCARLGNPELQRGEIWLDHKPLHKMKAHEASQAGLGLVPEDRRIIAGLTVEENLKLAQIAPPVGWSLERLYELFPRLGERRKQEGITLSGGEQQMLAIARALARDVKLLLLDEPYEGLAPVIVDEIEKTLHEIRKLGMTTIIVEQNAVRALEISDRAIILDTGGVVFDGTAAEVLSNAELRAEYLAI</sequence>
<dbReference type="InterPro" id="IPR052156">
    <property type="entry name" value="BCAA_Transport_ATP-bd_LivF"/>
</dbReference>
<proteinExistence type="inferred from homology"/>
<protein>
    <submittedName>
        <fullName evidence="7">Amino acid/amide ABC transporter ATP-binding protein 2, HAAT family</fullName>
    </submittedName>
</protein>
<dbReference type="EMBL" id="FNZQ01000006">
    <property type="protein sequence ID" value="SEL57087.1"/>
    <property type="molecule type" value="Genomic_DNA"/>
</dbReference>
<dbReference type="SUPFAM" id="SSF52540">
    <property type="entry name" value="P-loop containing nucleoside triphosphate hydrolases"/>
    <property type="match status" value="1"/>
</dbReference>
<evidence type="ECO:0000256" key="1">
    <source>
        <dbReference type="ARBA" id="ARBA00005417"/>
    </source>
</evidence>
<dbReference type="InterPro" id="IPR027417">
    <property type="entry name" value="P-loop_NTPase"/>
</dbReference>
<dbReference type="OrthoDB" id="9806149at2"/>
<dbReference type="PROSITE" id="PS50893">
    <property type="entry name" value="ABC_TRANSPORTER_2"/>
    <property type="match status" value="1"/>
</dbReference>
<comment type="similarity">
    <text evidence="1">Belongs to the ABC transporter superfamily.</text>
</comment>
<dbReference type="PANTHER" id="PTHR43820:SF4">
    <property type="entry name" value="HIGH-AFFINITY BRANCHED-CHAIN AMINO ACID TRANSPORT ATP-BINDING PROTEIN LIVF"/>
    <property type="match status" value="1"/>
</dbReference>
<evidence type="ECO:0000259" key="6">
    <source>
        <dbReference type="PROSITE" id="PS50893"/>
    </source>
</evidence>
<evidence type="ECO:0000256" key="2">
    <source>
        <dbReference type="ARBA" id="ARBA00022448"/>
    </source>
</evidence>
<dbReference type="GO" id="GO:0005524">
    <property type="term" value="F:ATP binding"/>
    <property type="evidence" value="ECO:0007669"/>
    <property type="project" value="UniProtKB-KW"/>
</dbReference>
<keyword evidence="8" id="KW-1185">Reference proteome</keyword>
<evidence type="ECO:0000256" key="3">
    <source>
        <dbReference type="ARBA" id="ARBA00022741"/>
    </source>
</evidence>
<gene>
    <name evidence="7" type="ORF">SAMN04488526_3000</name>
</gene>
<dbReference type="GO" id="GO:0015658">
    <property type="term" value="F:branched-chain amino acid transmembrane transporter activity"/>
    <property type="evidence" value="ECO:0007669"/>
    <property type="project" value="TreeGrafter"/>
</dbReference>
<dbReference type="InterPro" id="IPR003593">
    <property type="entry name" value="AAA+_ATPase"/>
</dbReference>
<dbReference type="Proteomes" id="UP000199283">
    <property type="component" value="Unassembled WGS sequence"/>
</dbReference>
<dbReference type="STRING" id="188906.SAMN04488526_3000"/>
<dbReference type="InterPro" id="IPR003439">
    <property type="entry name" value="ABC_transporter-like_ATP-bd"/>
</dbReference>
<keyword evidence="5" id="KW-0029">Amino-acid transport</keyword>
<dbReference type="Gene3D" id="3.40.50.300">
    <property type="entry name" value="P-loop containing nucleotide triphosphate hydrolases"/>
    <property type="match status" value="1"/>
</dbReference>
<keyword evidence="3" id="KW-0547">Nucleotide-binding</keyword>
<evidence type="ECO:0000313" key="8">
    <source>
        <dbReference type="Proteomes" id="UP000199283"/>
    </source>
</evidence>